<dbReference type="EMBL" id="JAVMBO010000017">
    <property type="protein sequence ID" value="MDS1311122.1"/>
    <property type="molecule type" value="Genomic_DNA"/>
</dbReference>
<dbReference type="RefSeq" id="WP_310966555.1">
    <property type="nucleotide sequence ID" value="NZ_JAVMBO010000017.1"/>
</dbReference>
<dbReference type="NCBIfam" id="TIGR02098">
    <property type="entry name" value="MJ0042_CXXC"/>
    <property type="match status" value="1"/>
</dbReference>
<accession>A0ABU2HJ81</accession>
<feature type="transmembrane region" description="Helical" evidence="2">
    <location>
        <begin position="268"/>
        <end position="290"/>
    </location>
</feature>
<name>A0ABU2HJ81_9GAMM</name>
<feature type="compositionally biased region" description="Acidic residues" evidence="1">
    <location>
        <begin position="132"/>
        <end position="146"/>
    </location>
</feature>
<feature type="domain" description="Zinc finger/thioredoxin putative" evidence="3">
    <location>
        <begin position="6"/>
        <end position="42"/>
    </location>
</feature>
<dbReference type="Pfam" id="PF13719">
    <property type="entry name" value="Zn_ribbon_5"/>
    <property type="match status" value="1"/>
</dbReference>
<dbReference type="InterPro" id="IPR021834">
    <property type="entry name" value="DUF3426"/>
</dbReference>
<organism evidence="4 5">
    <name type="scientific">Marinobacter xiaoshiensis</name>
    <dbReference type="NCBI Taxonomy" id="3073652"/>
    <lineage>
        <taxon>Bacteria</taxon>
        <taxon>Pseudomonadati</taxon>
        <taxon>Pseudomonadota</taxon>
        <taxon>Gammaproteobacteria</taxon>
        <taxon>Pseudomonadales</taxon>
        <taxon>Marinobacteraceae</taxon>
        <taxon>Marinobacter</taxon>
    </lineage>
</organism>
<keyword evidence="2" id="KW-1133">Transmembrane helix</keyword>
<evidence type="ECO:0000256" key="2">
    <source>
        <dbReference type="SAM" id="Phobius"/>
    </source>
</evidence>
<comment type="caution">
    <text evidence="4">The sequence shown here is derived from an EMBL/GenBank/DDBJ whole genome shotgun (WGS) entry which is preliminary data.</text>
</comment>
<keyword evidence="5" id="KW-1185">Reference proteome</keyword>
<evidence type="ECO:0000259" key="3">
    <source>
        <dbReference type="Pfam" id="PF13719"/>
    </source>
</evidence>
<gene>
    <name evidence="4" type="ORF">RKA07_13550</name>
</gene>
<evidence type="ECO:0000256" key="1">
    <source>
        <dbReference type="SAM" id="MobiDB-lite"/>
    </source>
</evidence>
<feature type="compositionally biased region" description="Polar residues" evidence="1">
    <location>
        <begin position="50"/>
        <end position="64"/>
    </location>
</feature>
<proteinExistence type="predicted"/>
<feature type="compositionally biased region" description="Basic and acidic residues" evidence="1">
    <location>
        <begin position="223"/>
        <end position="241"/>
    </location>
</feature>
<reference evidence="4" key="1">
    <citation type="submission" date="2023-09" db="EMBL/GenBank/DDBJ databases">
        <title>Marinobacter sediminicola sp. nov. and Marinobacter maritimum sp. nov., isolated from marine sediment.</title>
        <authorList>
            <person name="An J."/>
        </authorList>
    </citation>
    <scope>NUCLEOTIDE SEQUENCE</scope>
    <source>
        <strain evidence="4">F60267</strain>
    </source>
</reference>
<dbReference type="Proteomes" id="UP001267407">
    <property type="component" value="Unassembled WGS sequence"/>
</dbReference>
<keyword evidence="2" id="KW-0472">Membrane</keyword>
<dbReference type="InterPro" id="IPR011723">
    <property type="entry name" value="Znf/thioredoxin_put"/>
</dbReference>
<feature type="region of interest" description="Disordered" evidence="1">
    <location>
        <begin position="223"/>
        <end position="245"/>
    </location>
</feature>
<evidence type="ECO:0000313" key="5">
    <source>
        <dbReference type="Proteomes" id="UP001267407"/>
    </source>
</evidence>
<keyword evidence="2" id="KW-0812">Transmembrane</keyword>
<feature type="region of interest" description="Disordered" evidence="1">
    <location>
        <begin position="50"/>
        <end position="205"/>
    </location>
</feature>
<evidence type="ECO:0000313" key="4">
    <source>
        <dbReference type="EMBL" id="MDS1311122.1"/>
    </source>
</evidence>
<sequence>MAQSSLQTECPKCHTRFRVTDEQLGLAKGKVRCGHCMAVFNAIEHKIASATSGTQKAPSVTGSKTPPERESSEESASGFVSDTSGDDFIFADNPEEDAQEGRYAGTKLTFSDDELSDSFRSFDDRNPSSLDETSDDDPTGDVDESWAEAILREDDAPADPAKPGPETATEVPSESKPQPEPLAEEAEPEKDDSPTDPPQELQQEDPSGFFVDEQADPALESFANEHEPDPDRGHQAKKEPFEAGAPFGDLRHEPISMGGGNKSWLRTLTWSVIVLGLIGVLVAQVTWFQFDRLSAIPELRPFYEKGCELAGCELKPLINVEAIQSRKLVVRTDPENRNQLVVDAVIINRAVFQQPFPAIALTFSNLNGDVVAQSIFTPSDYLAGEAEELDIMPVETPVRIAITIRDPGRDAVNYNIIFRPYTP</sequence>
<protein>
    <submittedName>
        <fullName evidence="4">DUF3426 domain-containing protein</fullName>
    </submittedName>
</protein>
<dbReference type="Pfam" id="PF11906">
    <property type="entry name" value="DUF3426"/>
    <property type="match status" value="1"/>
</dbReference>